<dbReference type="EMBL" id="CAEZVK010000095">
    <property type="protein sequence ID" value="CAB4634678.1"/>
    <property type="molecule type" value="Genomic_DNA"/>
</dbReference>
<name>A0A6J6JDE1_9ZZZZ</name>
<accession>A0A6J6JDE1</accession>
<organism evidence="1">
    <name type="scientific">freshwater metagenome</name>
    <dbReference type="NCBI Taxonomy" id="449393"/>
    <lineage>
        <taxon>unclassified sequences</taxon>
        <taxon>metagenomes</taxon>
        <taxon>ecological metagenomes</taxon>
    </lineage>
</organism>
<dbReference type="AlphaFoldDB" id="A0A6J6JDE1"/>
<gene>
    <name evidence="1" type="ORF">UFOPK2000_00949</name>
</gene>
<evidence type="ECO:0000313" key="1">
    <source>
        <dbReference type="EMBL" id="CAB4634678.1"/>
    </source>
</evidence>
<sequence length="129" mass="14264">MGVGGWTLDANGLHGFPPHLLTLLRDVGPVSAFIVGPIDDLVVDVSDIRDVVDLEASPGQIPTQNVEHEGETTMPKMGRAVHRWSAHVHRDLPRFTGFEGHNLALSGIEEVQHDWQRYLSPHPLLRVLT</sequence>
<proteinExistence type="predicted"/>
<reference evidence="1" key="1">
    <citation type="submission" date="2020-05" db="EMBL/GenBank/DDBJ databases">
        <authorList>
            <person name="Chiriac C."/>
            <person name="Salcher M."/>
            <person name="Ghai R."/>
            <person name="Kavagutti S V."/>
        </authorList>
    </citation>
    <scope>NUCLEOTIDE SEQUENCE</scope>
</reference>
<protein>
    <submittedName>
        <fullName evidence="1">Unannotated protein</fullName>
    </submittedName>
</protein>